<keyword evidence="2" id="KW-1185">Reference proteome</keyword>
<sequence length="574" mass="64865">MMPRSKVAMTFRGFPQELWFLIAEQAVNSRDTSTLLLLARLSRAMADFALPRMYGIPYDPHQPSSEYRKYNHPDKQSVSFWRSVIVSSLGRTLYPYCCWINTFDFSSLFLFLKGISKSEDVQLRQNFYSTPLRYLELLNTEMPNFRSVDGSGPHLLFCELVTKITEGIKATVDQGDVTSRLAKIIFPNLEYPPSIIYFPVWISRLTRLRALGLKDARLLTDKAALALARNCPALQDFSCAIIAEEETENHLAILLQSLPPNTMASFRVTRGIVHGQKILEALDRHSGSLRRLVLAKLGPRALSALNQLRHCNALEILSLNASDVNAHFDFARSETAVYDQFVEWLRGCYQLKDLSLLRFPSATQLLKDSLIGPKLRLESLTLVEVEASAPWYNELHHQAKLECLEIVVPDLGLLALGPASGRCQGLAAGISRCPELTELHTEDYLSVADIRKISEGALKLERIAFSGTLVHDEHIMPLANLPRLKEVHVMGDSSFTASGILRFFEKMEGNADHDHRGFSFSAAFQQGTLFGLEEDRRLRKAAERAFDGNVTITYVDSDGEDYYRERPNRNRFFV</sequence>
<comment type="caution">
    <text evidence="1">The sequence shown here is derived from an EMBL/GenBank/DDBJ whole genome shotgun (WGS) entry which is preliminary data.</text>
</comment>
<name>A0AAN6NTS8_9PEZI</name>
<dbReference type="Gene3D" id="3.80.10.10">
    <property type="entry name" value="Ribonuclease Inhibitor"/>
    <property type="match status" value="1"/>
</dbReference>
<evidence type="ECO:0000313" key="2">
    <source>
        <dbReference type="Proteomes" id="UP001303222"/>
    </source>
</evidence>
<dbReference type="Proteomes" id="UP001303222">
    <property type="component" value="Unassembled WGS sequence"/>
</dbReference>
<dbReference type="InterPro" id="IPR032675">
    <property type="entry name" value="LRR_dom_sf"/>
</dbReference>
<dbReference type="SUPFAM" id="SSF52047">
    <property type="entry name" value="RNI-like"/>
    <property type="match status" value="1"/>
</dbReference>
<evidence type="ECO:0000313" key="1">
    <source>
        <dbReference type="EMBL" id="KAK3951706.1"/>
    </source>
</evidence>
<accession>A0AAN6NTS8</accession>
<dbReference type="AlphaFoldDB" id="A0AAN6NTS8"/>
<reference evidence="1" key="1">
    <citation type="journal article" date="2023" name="Mol. Phylogenet. Evol.">
        <title>Genome-scale phylogeny and comparative genomics of the fungal order Sordariales.</title>
        <authorList>
            <person name="Hensen N."/>
            <person name="Bonometti L."/>
            <person name="Westerberg I."/>
            <person name="Brannstrom I.O."/>
            <person name="Guillou S."/>
            <person name="Cros-Aarteil S."/>
            <person name="Calhoun S."/>
            <person name="Haridas S."/>
            <person name="Kuo A."/>
            <person name="Mondo S."/>
            <person name="Pangilinan J."/>
            <person name="Riley R."/>
            <person name="LaButti K."/>
            <person name="Andreopoulos B."/>
            <person name="Lipzen A."/>
            <person name="Chen C."/>
            <person name="Yan M."/>
            <person name="Daum C."/>
            <person name="Ng V."/>
            <person name="Clum A."/>
            <person name="Steindorff A."/>
            <person name="Ohm R.A."/>
            <person name="Martin F."/>
            <person name="Silar P."/>
            <person name="Natvig D.O."/>
            <person name="Lalanne C."/>
            <person name="Gautier V."/>
            <person name="Ament-Velasquez S.L."/>
            <person name="Kruys A."/>
            <person name="Hutchinson M.I."/>
            <person name="Powell A.J."/>
            <person name="Barry K."/>
            <person name="Miller A.N."/>
            <person name="Grigoriev I.V."/>
            <person name="Debuchy R."/>
            <person name="Gladieux P."/>
            <person name="Hiltunen Thoren M."/>
            <person name="Johannesson H."/>
        </authorList>
    </citation>
    <scope>NUCLEOTIDE SEQUENCE</scope>
    <source>
        <strain evidence="1">CBS 626.80</strain>
    </source>
</reference>
<reference evidence="1" key="2">
    <citation type="submission" date="2023-06" db="EMBL/GenBank/DDBJ databases">
        <authorList>
            <consortium name="Lawrence Berkeley National Laboratory"/>
            <person name="Mondo S.J."/>
            <person name="Hensen N."/>
            <person name="Bonometti L."/>
            <person name="Westerberg I."/>
            <person name="Brannstrom I.O."/>
            <person name="Guillou S."/>
            <person name="Cros-Aarteil S."/>
            <person name="Calhoun S."/>
            <person name="Haridas S."/>
            <person name="Kuo A."/>
            <person name="Pangilinan J."/>
            <person name="Riley R."/>
            <person name="Labutti K."/>
            <person name="Andreopoulos B."/>
            <person name="Lipzen A."/>
            <person name="Chen C."/>
            <person name="Yanf M."/>
            <person name="Daum C."/>
            <person name="Ng V."/>
            <person name="Clum A."/>
            <person name="Steindorff A."/>
            <person name="Ohm R."/>
            <person name="Martin F."/>
            <person name="Silar P."/>
            <person name="Natvig D."/>
            <person name="Lalanne C."/>
            <person name="Gautier V."/>
            <person name="Ament-Velasquez S.L."/>
            <person name="Kruys A."/>
            <person name="Hutchinson M.I."/>
            <person name="Powell A.J."/>
            <person name="Barry K."/>
            <person name="Miller A.N."/>
            <person name="Grigoriev I.V."/>
            <person name="Debuchy R."/>
            <person name="Gladieux P."/>
            <person name="Thoren M.H."/>
            <person name="Johannesson H."/>
        </authorList>
    </citation>
    <scope>NUCLEOTIDE SEQUENCE</scope>
    <source>
        <strain evidence="1">CBS 626.80</strain>
    </source>
</reference>
<protein>
    <submittedName>
        <fullName evidence="1">Uncharacterized protein</fullName>
    </submittedName>
</protein>
<organism evidence="1 2">
    <name type="scientific">Pseudoneurospora amorphoporcata</name>
    <dbReference type="NCBI Taxonomy" id="241081"/>
    <lineage>
        <taxon>Eukaryota</taxon>
        <taxon>Fungi</taxon>
        <taxon>Dikarya</taxon>
        <taxon>Ascomycota</taxon>
        <taxon>Pezizomycotina</taxon>
        <taxon>Sordariomycetes</taxon>
        <taxon>Sordariomycetidae</taxon>
        <taxon>Sordariales</taxon>
        <taxon>Sordariaceae</taxon>
        <taxon>Pseudoneurospora</taxon>
    </lineage>
</organism>
<dbReference type="EMBL" id="MU859141">
    <property type="protein sequence ID" value="KAK3951706.1"/>
    <property type="molecule type" value="Genomic_DNA"/>
</dbReference>
<gene>
    <name evidence="1" type="ORF">QBC32DRAFT_158476</name>
</gene>
<proteinExistence type="predicted"/>